<reference evidence="4 5" key="1">
    <citation type="submission" date="2017-09" db="EMBL/GenBank/DDBJ databases">
        <title>Depth-based differentiation of microbial function through sediment-hosted aquifers and enrichment of novel symbionts in the deep terrestrial subsurface.</title>
        <authorList>
            <person name="Probst A.J."/>
            <person name="Ladd B."/>
            <person name="Jarett J.K."/>
            <person name="Geller-Mcgrath D.E."/>
            <person name="Sieber C.M."/>
            <person name="Emerson J.B."/>
            <person name="Anantharaman K."/>
            <person name="Thomas B.C."/>
            <person name="Malmstrom R."/>
            <person name="Stieglmeier M."/>
            <person name="Klingl A."/>
            <person name="Woyke T."/>
            <person name="Ryan C.M."/>
            <person name="Banfield J.F."/>
        </authorList>
    </citation>
    <scope>NUCLEOTIDE SEQUENCE [LARGE SCALE GENOMIC DNA]</scope>
    <source>
        <strain evidence="4">CG11_big_fil_rev_8_21_14_0_20_40_12</strain>
    </source>
</reference>
<dbReference type="GO" id="GO:0003735">
    <property type="term" value="F:structural constituent of ribosome"/>
    <property type="evidence" value="ECO:0007669"/>
    <property type="project" value="InterPro"/>
</dbReference>
<keyword evidence="2 4" id="KW-0689">Ribosomal protein</keyword>
<dbReference type="PRINTS" id="PR00973">
    <property type="entry name" value="RIBOSOMALS17"/>
</dbReference>
<dbReference type="PANTHER" id="PTHR10744:SF1">
    <property type="entry name" value="SMALL RIBOSOMAL SUBUNIT PROTEIN US17M"/>
    <property type="match status" value="1"/>
</dbReference>
<gene>
    <name evidence="4" type="primary">rpsQ</name>
    <name evidence="4" type="ORF">COV89_03970</name>
</gene>
<protein>
    <submittedName>
        <fullName evidence="4">30S ribosomal protein S17</fullName>
    </submittedName>
</protein>
<evidence type="ECO:0000313" key="4">
    <source>
        <dbReference type="EMBL" id="PIQ69768.1"/>
    </source>
</evidence>
<comment type="caution">
    <text evidence="4">The sequence shown here is derived from an EMBL/GenBank/DDBJ whole genome shotgun (WGS) entry which is preliminary data.</text>
</comment>
<dbReference type="SUPFAM" id="SSF50249">
    <property type="entry name" value="Nucleic acid-binding proteins"/>
    <property type="match status" value="1"/>
</dbReference>
<accession>A0A2H0KES8</accession>
<dbReference type="GO" id="GO:0006412">
    <property type="term" value="P:translation"/>
    <property type="evidence" value="ECO:0007669"/>
    <property type="project" value="InterPro"/>
</dbReference>
<sequence length="96" mass="10824">MKNLTGRVISTKMQKVATVSIEQSRKHPLYGKIIKRNYKIHAVNKIGAKKGDKVIITEIRPVAKTVNFVIKEILGKETKTEKKAKPAKKTAVKEKK</sequence>
<dbReference type="PANTHER" id="PTHR10744">
    <property type="entry name" value="40S RIBOSOMAL PROTEIN S11 FAMILY MEMBER"/>
    <property type="match status" value="1"/>
</dbReference>
<dbReference type="InterPro" id="IPR000266">
    <property type="entry name" value="Ribosomal_uS17"/>
</dbReference>
<evidence type="ECO:0000313" key="5">
    <source>
        <dbReference type="Proteomes" id="UP000231371"/>
    </source>
</evidence>
<organism evidence="4 5">
    <name type="scientific">Candidatus Shapirobacteria bacterium CG11_big_fil_rev_8_21_14_0_20_40_12</name>
    <dbReference type="NCBI Taxonomy" id="1974889"/>
    <lineage>
        <taxon>Bacteria</taxon>
        <taxon>Candidatus Shapironibacteriota</taxon>
    </lineage>
</organism>
<dbReference type="Proteomes" id="UP000231371">
    <property type="component" value="Unassembled WGS sequence"/>
</dbReference>
<dbReference type="InterPro" id="IPR012340">
    <property type="entry name" value="NA-bd_OB-fold"/>
</dbReference>
<keyword evidence="3" id="KW-0687">Ribonucleoprotein</keyword>
<dbReference type="Gene3D" id="2.40.50.140">
    <property type="entry name" value="Nucleic acid-binding proteins"/>
    <property type="match status" value="1"/>
</dbReference>
<dbReference type="Pfam" id="PF00366">
    <property type="entry name" value="Ribosomal_S17"/>
    <property type="match status" value="1"/>
</dbReference>
<evidence type="ECO:0000256" key="2">
    <source>
        <dbReference type="ARBA" id="ARBA00022980"/>
    </source>
</evidence>
<dbReference type="GO" id="GO:0022627">
    <property type="term" value="C:cytosolic small ribosomal subunit"/>
    <property type="evidence" value="ECO:0007669"/>
    <property type="project" value="TreeGrafter"/>
</dbReference>
<dbReference type="EMBL" id="PCVI01000063">
    <property type="protein sequence ID" value="PIQ69768.1"/>
    <property type="molecule type" value="Genomic_DNA"/>
</dbReference>
<dbReference type="CDD" id="cd00364">
    <property type="entry name" value="Ribosomal_uS17"/>
    <property type="match status" value="1"/>
</dbReference>
<proteinExistence type="inferred from homology"/>
<dbReference type="AlphaFoldDB" id="A0A2H0KES8"/>
<name>A0A2H0KES8_9BACT</name>
<evidence type="ECO:0000256" key="3">
    <source>
        <dbReference type="ARBA" id="ARBA00023274"/>
    </source>
</evidence>
<evidence type="ECO:0000256" key="1">
    <source>
        <dbReference type="ARBA" id="ARBA00010254"/>
    </source>
</evidence>
<comment type="similarity">
    <text evidence="1">Belongs to the universal ribosomal protein uS17 family.</text>
</comment>